<evidence type="ECO:0000256" key="13">
    <source>
        <dbReference type="ARBA" id="ARBA00038674"/>
    </source>
</evidence>
<evidence type="ECO:0000256" key="11">
    <source>
        <dbReference type="ARBA" id="ARBA00023136"/>
    </source>
</evidence>
<comment type="catalytic activity">
    <reaction evidence="12">
        <text>3-sulfino-L-alanine(out) + L-aspartate(in) = 3-sulfino-L-alanine(in) + L-aspartate(out)</text>
        <dbReference type="Rhea" id="RHEA:70975"/>
        <dbReference type="ChEBI" id="CHEBI:29991"/>
        <dbReference type="ChEBI" id="CHEBI:61085"/>
    </reaction>
</comment>
<dbReference type="SUPFAM" id="SSF103506">
    <property type="entry name" value="Mitochondrial carrier"/>
    <property type="match status" value="1"/>
</dbReference>
<evidence type="ECO:0000256" key="3">
    <source>
        <dbReference type="ARBA" id="ARBA00022448"/>
    </source>
</evidence>
<evidence type="ECO:0000256" key="6">
    <source>
        <dbReference type="ARBA" id="ARBA00022737"/>
    </source>
</evidence>
<comment type="similarity">
    <text evidence="2 17">Belongs to the mitochondrial carrier (TC 2.A.29) family.</text>
</comment>
<dbReference type="InterPro" id="IPR018108">
    <property type="entry name" value="MCP_transmembrane"/>
</dbReference>
<dbReference type="EMBL" id="CATNWA010005654">
    <property type="protein sequence ID" value="CAI9550472.1"/>
    <property type="molecule type" value="Genomic_DNA"/>
</dbReference>
<comment type="catalytic activity">
    <reaction evidence="15">
        <text>3-sulfino-L-alanine(out) + L-glutamate(in) + H(+)(in) = 3-sulfino-L-alanine(in) + L-glutamate(out) + H(+)(out)</text>
        <dbReference type="Rhea" id="RHEA:70967"/>
        <dbReference type="ChEBI" id="CHEBI:15378"/>
        <dbReference type="ChEBI" id="CHEBI:29985"/>
        <dbReference type="ChEBI" id="CHEBI:61085"/>
    </reaction>
</comment>
<evidence type="ECO:0000256" key="16">
    <source>
        <dbReference type="PROSITE-ProRule" id="PRU00282"/>
    </source>
</evidence>
<dbReference type="PANTHER" id="PTHR45678:SF12">
    <property type="entry name" value="ELECTROGENIC ASPARTATE_GLUTAMATE ANTIPORTER SLC25A13, MITOCHONDRIAL"/>
    <property type="match status" value="1"/>
</dbReference>
<evidence type="ECO:0000313" key="19">
    <source>
        <dbReference type="EMBL" id="CAI9550472.1"/>
    </source>
</evidence>
<evidence type="ECO:0000256" key="1">
    <source>
        <dbReference type="ARBA" id="ARBA00004448"/>
    </source>
</evidence>
<dbReference type="InterPro" id="IPR023395">
    <property type="entry name" value="MCP_dom_sf"/>
</dbReference>
<proteinExistence type="inferred from homology"/>
<dbReference type="InterPro" id="IPR002048">
    <property type="entry name" value="EF_hand_dom"/>
</dbReference>
<keyword evidence="7" id="KW-0999">Mitochondrion inner membrane</keyword>
<feature type="domain" description="EF-hand" evidence="18">
    <location>
        <begin position="1"/>
        <end position="30"/>
    </location>
</feature>
<dbReference type="InterPro" id="IPR051028">
    <property type="entry name" value="Mito_Solute_Carrier"/>
</dbReference>
<comment type="caution">
    <text evidence="19">The sequence shown here is derived from an EMBL/GenBank/DDBJ whole genome shotgun (WGS) entry which is preliminary data.</text>
</comment>
<evidence type="ECO:0000256" key="5">
    <source>
        <dbReference type="ARBA" id="ARBA00022723"/>
    </source>
</evidence>
<keyword evidence="20" id="KW-1185">Reference proteome</keyword>
<comment type="subcellular location">
    <subcellularLocation>
        <location evidence="1">Mitochondrion inner membrane</location>
        <topology evidence="1">Multi-pass membrane protein</topology>
    </subcellularLocation>
</comment>
<dbReference type="Proteomes" id="UP001162483">
    <property type="component" value="Unassembled WGS sequence"/>
</dbReference>
<dbReference type="PANTHER" id="PTHR45678">
    <property type="entry name" value="MITOCHONDRIAL 2-OXODICARBOXYLATE CARRIER 1-RELATED"/>
    <property type="match status" value="1"/>
</dbReference>
<keyword evidence="10" id="KW-0496">Mitochondrion</keyword>
<dbReference type="InterPro" id="IPR002067">
    <property type="entry name" value="MCP"/>
</dbReference>
<organism evidence="19 20">
    <name type="scientific">Staurois parvus</name>
    <dbReference type="NCBI Taxonomy" id="386267"/>
    <lineage>
        <taxon>Eukaryota</taxon>
        <taxon>Metazoa</taxon>
        <taxon>Chordata</taxon>
        <taxon>Craniata</taxon>
        <taxon>Vertebrata</taxon>
        <taxon>Euteleostomi</taxon>
        <taxon>Amphibia</taxon>
        <taxon>Batrachia</taxon>
        <taxon>Anura</taxon>
        <taxon>Neobatrachia</taxon>
        <taxon>Ranoidea</taxon>
        <taxon>Ranidae</taxon>
        <taxon>Staurois</taxon>
    </lineage>
</organism>
<evidence type="ECO:0000256" key="12">
    <source>
        <dbReference type="ARBA" id="ARBA00037019"/>
    </source>
</evidence>
<keyword evidence="6" id="KW-0677">Repeat</keyword>
<sequence>MVAFQLFDKTGKGEITFDDVKQVFGQTTIHQRIPFNWDCEFIQLHFGKGRKRLLPYAEFTQFLLEIQLEHARQAFVQRDNDHTGTINAMDFRDIMVTIRPHVLTPFVEQCLVAAAGGTISHQVSFSYFNAFNSLLNNMELIRKIYSTLAGNKKDVEVTKEEFVLAAQRFGQVTPMEVDILFQLADLYEPRGRMTMADIERIAPLEEGALPYNLAEAQRQGSTEVSRTILVQVAESAYRFALGSIAGAVGATAVYPIDLVKTRMQNQRSTGSFVGELMYKNSFDCFKKVLRYEGFFGLYRGLLPQLLGVAPEKAIKLTVNDFVRDKFTTKDGSIPFVAEILAGGCVSLSCFTKFT</sequence>
<evidence type="ECO:0000256" key="4">
    <source>
        <dbReference type="ARBA" id="ARBA00022692"/>
    </source>
</evidence>
<evidence type="ECO:0000259" key="18">
    <source>
        <dbReference type="PROSITE" id="PS50222"/>
    </source>
</evidence>
<name>A0ABN9BTB2_9NEOB</name>
<evidence type="ECO:0000256" key="8">
    <source>
        <dbReference type="ARBA" id="ARBA00022837"/>
    </source>
</evidence>
<dbReference type="Gene3D" id="1.10.238.10">
    <property type="entry name" value="EF-hand"/>
    <property type="match status" value="1"/>
</dbReference>
<reference evidence="19" key="1">
    <citation type="submission" date="2023-05" db="EMBL/GenBank/DDBJ databases">
        <authorList>
            <person name="Stuckert A."/>
        </authorList>
    </citation>
    <scope>NUCLEOTIDE SEQUENCE</scope>
</reference>
<dbReference type="SUPFAM" id="SSF47473">
    <property type="entry name" value="EF-hand"/>
    <property type="match status" value="1"/>
</dbReference>
<dbReference type="Gene3D" id="1.50.40.10">
    <property type="entry name" value="Mitochondrial carrier domain"/>
    <property type="match status" value="1"/>
</dbReference>
<dbReference type="InterPro" id="IPR018247">
    <property type="entry name" value="EF_Hand_1_Ca_BS"/>
</dbReference>
<feature type="repeat" description="Solcar" evidence="16">
    <location>
        <begin position="233"/>
        <end position="325"/>
    </location>
</feature>
<keyword evidence="5" id="KW-0479">Metal-binding</keyword>
<evidence type="ECO:0000256" key="15">
    <source>
        <dbReference type="ARBA" id="ARBA00048652"/>
    </source>
</evidence>
<dbReference type="PROSITE" id="PS00018">
    <property type="entry name" value="EF_HAND_1"/>
    <property type="match status" value="1"/>
</dbReference>
<feature type="domain" description="EF-hand" evidence="18">
    <location>
        <begin position="66"/>
        <end position="101"/>
    </location>
</feature>
<keyword evidence="11 16" id="KW-0472">Membrane</keyword>
<comment type="catalytic activity">
    <reaction evidence="14">
        <text>L-aspartate(in) + L-glutamate(out) + H(+)(out) = L-aspartate(out) + L-glutamate(in) + H(+)(in)</text>
        <dbReference type="Rhea" id="RHEA:70783"/>
        <dbReference type="ChEBI" id="CHEBI:15378"/>
        <dbReference type="ChEBI" id="CHEBI:29985"/>
        <dbReference type="ChEBI" id="CHEBI:29991"/>
    </reaction>
</comment>
<evidence type="ECO:0000313" key="20">
    <source>
        <dbReference type="Proteomes" id="UP001162483"/>
    </source>
</evidence>
<keyword evidence="3 17" id="KW-0813">Transport</keyword>
<comment type="subunit">
    <text evidence="13">Homodimer (via N-terminus).</text>
</comment>
<dbReference type="PROSITE" id="PS50222">
    <property type="entry name" value="EF_HAND_2"/>
    <property type="match status" value="2"/>
</dbReference>
<evidence type="ECO:0000256" key="9">
    <source>
        <dbReference type="ARBA" id="ARBA00022989"/>
    </source>
</evidence>
<evidence type="ECO:0000256" key="14">
    <source>
        <dbReference type="ARBA" id="ARBA00047487"/>
    </source>
</evidence>
<dbReference type="PROSITE" id="PS50920">
    <property type="entry name" value="SOLCAR"/>
    <property type="match status" value="1"/>
</dbReference>
<evidence type="ECO:0000256" key="10">
    <source>
        <dbReference type="ARBA" id="ARBA00023128"/>
    </source>
</evidence>
<protein>
    <recommendedName>
        <fullName evidence="18">EF-hand domain-containing protein</fullName>
    </recommendedName>
</protein>
<dbReference type="InterPro" id="IPR011992">
    <property type="entry name" value="EF-hand-dom_pair"/>
</dbReference>
<evidence type="ECO:0000256" key="17">
    <source>
        <dbReference type="RuleBase" id="RU000488"/>
    </source>
</evidence>
<evidence type="ECO:0000256" key="2">
    <source>
        <dbReference type="ARBA" id="ARBA00006375"/>
    </source>
</evidence>
<keyword evidence="8" id="KW-0106">Calcium</keyword>
<dbReference type="Pfam" id="PF00153">
    <property type="entry name" value="Mito_carr"/>
    <property type="match status" value="1"/>
</dbReference>
<evidence type="ECO:0000256" key="7">
    <source>
        <dbReference type="ARBA" id="ARBA00022792"/>
    </source>
</evidence>
<keyword evidence="9" id="KW-1133">Transmembrane helix</keyword>
<gene>
    <name evidence="19" type="ORF">SPARVUS_LOCUS3510516</name>
</gene>
<keyword evidence="4 16" id="KW-0812">Transmembrane</keyword>
<dbReference type="PRINTS" id="PR00926">
    <property type="entry name" value="MITOCARRIER"/>
</dbReference>
<accession>A0ABN9BTB2</accession>